<dbReference type="Proteomes" id="UP001058974">
    <property type="component" value="Chromosome 2"/>
</dbReference>
<dbReference type="Gramene" id="Psat02G0355000-T1">
    <property type="protein sequence ID" value="KAI5437479.1"/>
    <property type="gene ID" value="KIW84_023550"/>
</dbReference>
<comment type="caution">
    <text evidence="1">The sequence shown here is derived from an EMBL/GenBank/DDBJ whole genome shotgun (WGS) entry which is preliminary data.</text>
</comment>
<dbReference type="PANTHER" id="PTHR34576:SF14">
    <property type="entry name" value="MEMBRANE-ASSOCIATED KINASE REGULATOR 6"/>
    <property type="match status" value="1"/>
</dbReference>
<accession>A0A9D4YF97</accession>
<dbReference type="InterPro" id="IPR044699">
    <property type="entry name" value="MAKR6"/>
</dbReference>
<sequence length="195" mass="22394">METSLSLASDSFSYSWLSNSNKFPVDYLDDDPHRVSITSFYGDSTSNNSQSFNFSTCISQSNLVLVHADEIFSNGFLLPFFVDPYTQESNQTKIGTSFSSGNFSSRNMETHHGFLIRLRKSTWRTLLQFFNQLRKKVEKSRKNTKVRIEDIDEIDWQVKSLRSISQKASPIGDFYVDHDNSIYEAVLHCKKSIGK</sequence>
<keyword evidence="2" id="KW-1185">Reference proteome</keyword>
<dbReference type="AlphaFoldDB" id="A0A9D4YF97"/>
<evidence type="ECO:0000313" key="1">
    <source>
        <dbReference type="EMBL" id="KAI5437479.1"/>
    </source>
</evidence>
<reference evidence="1 2" key="1">
    <citation type="journal article" date="2022" name="Nat. Genet.">
        <title>Improved pea reference genome and pan-genome highlight genomic features and evolutionary characteristics.</title>
        <authorList>
            <person name="Yang T."/>
            <person name="Liu R."/>
            <person name="Luo Y."/>
            <person name="Hu S."/>
            <person name="Wang D."/>
            <person name="Wang C."/>
            <person name="Pandey M.K."/>
            <person name="Ge S."/>
            <person name="Xu Q."/>
            <person name="Li N."/>
            <person name="Li G."/>
            <person name="Huang Y."/>
            <person name="Saxena R.K."/>
            <person name="Ji Y."/>
            <person name="Li M."/>
            <person name="Yan X."/>
            <person name="He Y."/>
            <person name="Liu Y."/>
            <person name="Wang X."/>
            <person name="Xiang C."/>
            <person name="Varshney R.K."/>
            <person name="Ding H."/>
            <person name="Gao S."/>
            <person name="Zong X."/>
        </authorList>
    </citation>
    <scope>NUCLEOTIDE SEQUENCE [LARGE SCALE GENOMIC DNA]</scope>
    <source>
        <strain evidence="1 2">cv. Zhongwan 6</strain>
    </source>
</reference>
<gene>
    <name evidence="1" type="ORF">KIW84_023550</name>
</gene>
<dbReference type="EMBL" id="JAMSHJ010000002">
    <property type="protein sequence ID" value="KAI5437479.1"/>
    <property type="molecule type" value="Genomic_DNA"/>
</dbReference>
<organism evidence="1 2">
    <name type="scientific">Pisum sativum</name>
    <name type="common">Garden pea</name>
    <name type="synonym">Lathyrus oleraceus</name>
    <dbReference type="NCBI Taxonomy" id="3888"/>
    <lineage>
        <taxon>Eukaryota</taxon>
        <taxon>Viridiplantae</taxon>
        <taxon>Streptophyta</taxon>
        <taxon>Embryophyta</taxon>
        <taxon>Tracheophyta</taxon>
        <taxon>Spermatophyta</taxon>
        <taxon>Magnoliopsida</taxon>
        <taxon>eudicotyledons</taxon>
        <taxon>Gunneridae</taxon>
        <taxon>Pentapetalae</taxon>
        <taxon>rosids</taxon>
        <taxon>fabids</taxon>
        <taxon>Fabales</taxon>
        <taxon>Fabaceae</taxon>
        <taxon>Papilionoideae</taxon>
        <taxon>50 kb inversion clade</taxon>
        <taxon>NPAAA clade</taxon>
        <taxon>Hologalegina</taxon>
        <taxon>IRL clade</taxon>
        <taxon>Fabeae</taxon>
        <taxon>Lathyrus</taxon>
    </lineage>
</organism>
<dbReference type="OrthoDB" id="1913205at2759"/>
<protein>
    <recommendedName>
        <fullName evidence="3">Membrane-associated kinase regulator 6</fullName>
    </recommendedName>
</protein>
<evidence type="ECO:0000313" key="2">
    <source>
        <dbReference type="Proteomes" id="UP001058974"/>
    </source>
</evidence>
<dbReference type="PANTHER" id="PTHR34576">
    <property type="entry name" value="MEMBRANE-ASSOCIATED KINASE REGULATOR 6-RELATED"/>
    <property type="match status" value="1"/>
</dbReference>
<proteinExistence type="predicted"/>
<name>A0A9D4YF97_PEA</name>
<evidence type="ECO:0008006" key="3">
    <source>
        <dbReference type="Google" id="ProtNLM"/>
    </source>
</evidence>